<protein>
    <submittedName>
        <fullName evidence="3">Uncharacterized protein</fullName>
    </submittedName>
</protein>
<evidence type="ECO:0000313" key="5">
    <source>
        <dbReference type="Proteomes" id="UP000784919"/>
    </source>
</evidence>
<dbReference type="AlphaFoldDB" id="A0A9P7MX51"/>
<dbReference type="Proteomes" id="UP000784919">
    <property type="component" value="Unassembled WGS sequence"/>
</dbReference>
<sequence length="90" mass="9428">MVKIISIFMATLAAISPVVQAKLTKPCTPGLHYCGSTLTSYGFSTASDLISDALYSCQDNGDVTLLHECDGVPCVDGTAGLNDYCFASDI</sequence>
<dbReference type="EMBL" id="SRPS01000054">
    <property type="protein sequence ID" value="KAG5971787.1"/>
    <property type="molecule type" value="Genomic_DNA"/>
</dbReference>
<reference evidence="3 4" key="1">
    <citation type="journal article" date="2020" name="bioRxiv">
        <title>Whole genome comparisons of ergot fungi reveals the divergence and evolution of species within the genus Claviceps are the result of varying mechanisms driving genome evolution and host range expansion.</title>
        <authorList>
            <person name="Wyka S.A."/>
            <person name="Mondo S.J."/>
            <person name="Liu M."/>
            <person name="Dettman J."/>
            <person name="Nalam V."/>
            <person name="Broders K.D."/>
        </authorList>
    </citation>
    <scope>NUCLEOTIDE SEQUENCE</scope>
    <source>
        <strain evidence="3">CCC 1102</strain>
        <strain evidence="2 4">LM583</strain>
    </source>
</reference>
<feature type="signal peptide" evidence="1">
    <location>
        <begin position="1"/>
        <end position="21"/>
    </location>
</feature>
<gene>
    <name evidence="3" type="ORF">E4U56_006570</name>
    <name evidence="2" type="ORF">E4U57_005094</name>
</gene>
<dbReference type="EMBL" id="SRPR01000397">
    <property type="protein sequence ID" value="KAG5953750.1"/>
    <property type="molecule type" value="Genomic_DNA"/>
</dbReference>
<name>A0A9P7MX51_9HYPO</name>
<evidence type="ECO:0000313" key="3">
    <source>
        <dbReference type="EMBL" id="KAG5971787.1"/>
    </source>
</evidence>
<dbReference type="Proteomes" id="UP000742024">
    <property type="component" value="Unassembled WGS sequence"/>
</dbReference>
<keyword evidence="4" id="KW-1185">Reference proteome</keyword>
<organism evidence="3 5">
    <name type="scientific">Claviceps arundinis</name>
    <dbReference type="NCBI Taxonomy" id="1623583"/>
    <lineage>
        <taxon>Eukaryota</taxon>
        <taxon>Fungi</taxon>
        <taxon>Dikarya</taxon>
        <taxon>Ascomycota</taxon>
        <taxon>Pezizomycotina</taxon>
        <taxon>Sordariomycetes</taxon>
        <taxon>Hypocreomycetidae</taxon>
        <taxon>Hypocreales</taxon>
        <taxon>Clavicipitaceae</taxon>
        <taxon>Claviceps</taxon>
    </lineage>
</organism>
<keyword evidence="1" id="KW-0732">Signal</keyword>
<accession>A0A9P7MX51</accession>
<proteinExistence type="predicted"/>
<evidence type="ECO:0000256" key="1">
    <source>
        <dbReference type="SAM" id="SignalP"/>
    </source>
</evidence>
<comment type="caution">
    <text evidence="3">The sequence shown here is derived from an EMBL/GenBank/DDBJ whole genome shotgun (WGS) entry which is preliminary data.</text>
</comment>
<evidence type="ECO:0000313" key="2">
    <source>
        <dbReference type="EMBL" id="KAG5953750.1"/>
    </source>
</evidence>
<feature type="chain" id="PRO_5040315381" evidence="1">
    <location>
        <begin position="22"/>
        <end position="90"/>
    </location>
</feature>
<evidence type="ECO:0000313" key="4">
    <source>
        <dbReference type="Proteomes" id="UP000742024"/>
    </source>
</evidence>
<dbReference type="OrthoDB" id="4186099at2759"/>